<keyword evidence="2" id="KW-0472">Membrane</keyword>
<protein>
    <submittedName>
        <fullName evidence="3">14176_t:CDS:1</fullName>
    </submittedName>
</protein>
<reference evidence="3" key="1">
    <citation type="submission" date="2022-08" db="EMBL/GenBank/DDBJ databases">
        <authorList>
            <person name="Kallberg Y."/>
            <person name="Tangrot J."/>
            <person name="Rosling A."/>
        </authorList>
    </citation>
    <scope>NUCLEOTIDE SEQUENCE</scope>
    <source>
        <strain evidence="3">Wild A</strain>
    </source>
</reference>
<evidence type="ECO:0000313" key="4">
    <source>
        <dbReference type="Proteomes" id="UP001153678"/>
    </source>
</evidence>
<evidence type="ECO:0000313" key="3">
    <source>
        <dbReference type="EMBL" id="CAI2183848.1"/>
    </source>
</evidence>
<feature type="coiled-coil region" evidence="1">
    <location>
        <begin position="289"/>
        <end position="316"/>
    </location>
</feature>
<gene>
    <name evidence="3" type="ORF">FWILDA_LOCUS11284</name>
</gene>
<sequence length="558" mass="64598">MENKELLLQLIKKLESGELVLKNNAKQFYRGSGDEKEHFYREKGIKCWVKDCQNKVLIEKADHEKLKLQCQEKHTRIVCKKCSKSDYIHQLEDGNVKICLECLEKVFTEKHGVSYKQFRLDKSSEKKFIRLNEYCKIKFDFRENLDKFKGDDDNGEVYGNVNYSVKYSPYGSRLEFGNSFSAKKVLENQKEIKNSPDFYQQAPFLTIAEDLLKLIKEDKVDRLIFLSAYDKRKFPNGDDRKIKIFGETFGKVVGGSTDNNEDTAEGLLCAMKLIPFEMIDDNPNICKGVMKLNDTIRKNEVVSKELEEEISEVLEKEDCDFCGRKVERKDLMGFCHENLNPIYGIQQPISEDFVYLYEEDKIKVLTPCYLATESQHHEEVILVKQEVNKLSKMNSEKQKIEYLVKQPPSKFRAEIDMDEIIEKTGDAETADNKEIIIKDYSEAKTTFIGLPLLLVLGIITYFVFFRYSEKEEETAVVDYVGFLTTPTDNTLVGGNCRHVLKVLRARNSEHALKRISNLDEGQINLNLFRGFINKYVFNPLAYSTPNMAFLGSSQEILN</sequence>
<dbReference type="AlphaFoldDB" id="A0A9W4WT01"/>
<accession>A0A9W4WT01</accession>
<keyword evidence="4" id="KW-1185">Reference proteome</keyword>
<feature type="transmembrane region" description="Helical" evidence="2">
    <location>
        <begin position="447"/>
        <end position="465"/>
    </location>
</feature>
<keyword evidence="1" id="KW-0175">Coiled coil</keyword>
<evidence type="ECO:0000256" key="2">
    <source>
        <dbReference type="SAM" id="Phobius"/>
    </source>
</evidence>
<dbReference type="Proteomes" id="UP001153678">
    <property type="component" value="Unassembled WGS sequence"/>
</dbReference>
<keyword evidence="2" id="KW-0812">Transmembrane</keyword>
<organism evidence="3 4">
    <name type="scientific">Funneliformis geosporum</name>
    <dbReference type="NCBI Taxonomy" id="1117311"/>
    <lineage>
        <taxon>Eukaryota</taxon>
        <taxon>Fungi</taxon>
        <taxon>Fungi incertae sedis</taxon>
        <taxon>Mucoromycota</taxon>
        <taxon>Glomeromycotina</taxon>
        <taxon>Glomeromycetes</taxon>
        <taxon>Glomerales</taxon>
        <taxon>Glomeraceae</taxon>
        <taxon>Funneliformis</taxon>
    </lineage>
</organism>
<dbReference type="EMBL" id="CAMKVN010003146">
    <property type="protein sequence ID" value="CAI2183848.1"/>
    <property type="molecule type" value="Genomic_DNA"/>
</dbReference>
<proteinExistence type="predicted"/>
<comment type="caution">
    <text evidence="3">The sequence shown here is derived from an EMBL/GenBank/DDBJ whole genome shotgun (WGS) entry which is preliminary data.</text>
</comment>
<evidence type="ECO:0000256" key="1">
    <source>
        <dbReference type="SAM" id="Coils"/>
    </source>
</evidence>
<name>A0A9W4WT01_9GLOM</name>
<keyword evidence="2" id="KW-1133">Transmembrane helix</keyword>